<feature type="compositionally biased region" description="Basic and acidic residues" evidence="4">
    <location>
        <begin position="1"/>
        <end position="14"/>
    </location>
</feature>
<evidence type="ECO:0000256" key="2">
    <source>
        <dbReference type="ARBA" id="ARBA00022801"/>
    </source>
</evidence>
<feature type="domain" description="Protease Do-like PDZ" evidence="5">
    <location>
        <begin position="203"/>
        <end position="352"/>
    </location>
</feature>
<accession>A0A815FHT0</accession>
<dbReference type="InterPro" id="IPR046449">
    <property type="entry name" value="DEGP_PDZ_sf"/>
</dbReference>
<keyword evidence="3" id="KW-0720">Serine protease</keyword>
<dbReference type="Pfam" id="PF13365">
    <property type="entry name" value="Trypsin_2"/>
    <property type="match status" value="1"/>
</dbReference>
<dbReference type="GO" id="GO:0006508">
    <property type="term" value="P:proteolysis"/>
    <property type="evidence" value="ECO:0007669"/>
    <property type="project" value="UniProtKB-KW"/>
</dbReference>
<dbReference type="Gene3D" id="3.20.190.20">
    <property type="match status" value="1"/>
</dbReference>
<evidence type="ECO:0000313" key="7">
    <source>
        <dbReference type="Proteomes" id="UP000663891"/>
    </source>
</evidence>
<gene>
    <name evidence="6" type="ORF">VCS650_LOCUS32390</name>
</gene>
<evidence type="ECO:0000256" key="3">
    <source>
        <dbReference type="ARBA" id="ARBA00022825"/>
    </source>
</evidence>
<evidence type="ECO:0000256" key="1">
    <source>
        <dbReference type="ARBA" id="ARBA00022670"/>
    </source>
</evidence>
<dbReference type="Gene3D" id="2.40.10.120">
    <property type="match status" value="1"/>
</dbReference>
<name>A0A815FHT0_9BILA</name>
<dbReference type="EMBL" id="CAJNON010000585">
    <property type="protein sequence ID" value="CAF1325599.1"/>
    <property type="molecule type" value="Genomic_DNA"/>
</dbReference>
<evidence type="ECO:0000313" key="6">
    <source>
        <dbReference type="EMBL" id="CAF1325599.1"/>
    </source>
</evidence>
<dbReference type="OrthoDB" id="4217619at2759"/>
<dbReference type="AlphaFoldDB" id="A0A815FHT0"/>
<proteinExistence type="predicted"/>
<dbReference type="PANTHER" id="PTHR45980:SF9">
    <property type="entry name" value="PROTEASE DO-LIKE 10, MITOCHONDRIAL-RELATED"/>
    <property type="match status" value="1"/>
</dbReference>
<reference evidence="6" key="1">
    <citation type="submission" date="2021-02" db="EMBL/GenBank/DDBJ databases">
        <authorList>
            <person name="Nowell W R."/>
        </authorList>
    </citation>
    <scope>NUCLEOTIDE SEQUENCE</scope>
</reference>
<dbReference type="GO" id="GO:0004252">
    <property type="term" value="F:serine-type endopeptidase activity"/>
    <property type="evidence" value="ECO:0007669"/>
    <property type="project" value="TreeGrafter"/>
</dbReference>
<organism evidence="6 7">
    <name type="scientific">Adineta steineri</name>
    <dbReference type="NCBI Taxonomy" id="433720"/>
    <lineage>
        <taxon>Eukaryota</taxon>
        <taxon>Metazoa</taxon>
        <taxon>Spiralia</taxon>
        <taxon>Gnathifera</taxon>
        <taxon>Rotifera</taxon>
        <taxon>Eurotatoria</taxon>
        <taxon>Bdelloidea</taxon>
        <taxon>Adinetida</taxon>
        <taxon>Adinetidae</taxon>
        <taxon>Adineta</taxon>
    </lineage>
</organism>
<comment type="caution">
    <text evidence="6">The sequence shown here is derived from an EMBL/GenBank/DDBJ whole genome shotgun (WGS) entry which is preliminary data.</text>
</comment>
<keyword evidence="1" id="KW-0645">Protease</keyword>
<feature type="region of interest" description="Disordered" evidence="4">
    <location>
        <begin position="1"/>
        <end position="22"/>
    </location>
</feature>
<sequence length="355" mass="40387">MERNNDQPEDHLDSSADELSSSIKKQLSFRDDIEKDQHQSPPLLKQQLSTVSVCSLLDVETDHETIESLQLLLSSVVKIFCNSIPCNFDSPWQVRPQVAGTLSGFIIKDRWILSNAHGVSNQATIRIQKHGDPKKYPGRVLHIAHDCDLAILTVNNDQFWNNVEPLTFSDQMPRLQESIIVVGYPIGREITLATSLDNFPALVPFHSHDKRPEYLIYAGIVFTVLTRFYLREFSRYHWGEKAPKHLVSLACNGKLQNLTQQIVVISQILADDVNYGIDSDITEAVLKTVNGIEINNIKHLAEVIDEISNKEDDGFIRFETESEEFIVIECKEARQSEERILTQNSITHARSENLR</sequence>
<dbReference type="PANTHER" id="PTHR45980">
    <property type="match status" value="1"/>
</dbReference>
<protein>
    <recommendedName>
        <fullName evidence="5">Protease Do-like PDZ domain-containing protein</fullName>
    </recommendedName>
</protein>
<dbReference type="Proteomes" id="UP000663891">
    <property type="component" value="Unassembled WGS sequence"/>
</dbReference>
<dbReference type="Pfam" id="PF17815">
    <property type="entry name" value="PDZ_3"/>
    <property type="match status" value="1"/>
</dbReference>
<evidence type="ECO:0000259" key="5">
    <source>
        <dbReference type="Pfam" id="PF17815"/>
    </source>
</evidence>
<evidence type="ECO:0000256" key="4">
    <source>
        <dbReference type="SAM" id="MobiDB-lite"/>
    </source>
</evidence>
<dbReference type="SUPFAM" id="SSF50494">
    <property type="entry name" value="Trypsin-like serine proteases"/>
    <property type="match status" value="1"/>
</dbReference>
<keyword evidence="2" id="KW-0378">Hydrolase</keyword>
<dbReference type="InterPro" id="IPR041517">
    <property type="entry name" value="DEGP_PDZ"/>
</dbReference>
<dbReference type="InterPro" id="IPR009003">
    <property type="entry name" value="Peptidase_S1_PA"/>
</dbReference>